<protein>
    <submittedName>
        <fullName evidence="3">Proteasome assembly chaperone 4</fullName>
    </submittedName>
</protein>
<accession>A0A5D3BBH2</accession>
<comment type="caution">
    <text evidence="3">The sequence shown here is derived from an EMBL/GenBank/DDBJ whole genome shotgun (WGS) entry which is preliminary data.</text>
</comment>
<dbReference type="EMBL" id="SSTE01014747">
    <property type="protein sequence ID" value="KAA0045091.1"/>
    <property type="molecule type" value="Genomic_DNA"/>
</dbReference>
<dbReference type="OrthoDB" id="368507at2759"/>
<feature type="compositionally biased region" description="Basic and acidic residues" evidence="1">
    <location>
        <begin position="1"/>
        <end position="12"/>
    </location>
</feature>
<dbReference type="EMBL" id="SSTD01019745">
    <property type="protein sequence ID" value="TYJ96236.1"/>
    <property type="molecule type" value="Genomic_DNA"/>
</dbReference>
<keyword evidence="3" id="KW-0647">Proteasome</keyword>
<sequence>MLHEGQISKEEQPLASPSSSNSNDNLDGGGVRVTCFSEAINDVPIHFQIICLSKQIYIWIGCNSAKFGNLYAAAPTRPNNTVSVTSLLGGSSDNTGSSMARRLVLKTGLNIILASNIPKNSPMIEVAAEKVLVQKLVTLGYIRPKSEGLNARTLEDDISEHTAYQGTPGFYFTSILLRY</sequence>
<dbReference type="GO" id="GO:0043248">
    <property type="term" value="P:proteasome assembly"/>
    <property type="evidence" value="ECO:0007669"/>
    <property type="project" value="InterPro"/>
</dbReference>
<name>A0A5D3BBH2_CUCMM</name>
<feature type="region of interest" description="Disordered" evidence="1">
    <location>
        <begin position="1"/>
        <end position="26"/>
    </location>
</feature>
<dbReference type="InterPro" id="IPR032157">
    <property type="entry name" value="PAC4"/>
</dbReference>
<reference evidence="4 5" key="1">
    <citation type="submission" date="2019-08" db="EMBL/GenBank/DDBJ databases">
        <title>Draft genome sequences of two oriental melons (Cucumis melo L. var makuwa).</title>
        <authorList>
            <person name="Kwon S.-Y."/>
        </authorList>
    </citation>
    <scope>NUCLEOTIDE SEQUENCE [LARGE SCALE GENOMIC DNA]</scope>
    <source>
        <strain evidence="5">cv. Chang Bougi</strain>
        <strain evidence="4">cv. SW 3</strain>
        <tissue evidence="3">Leaf</tissue>
    </source>
</reference>
<evidence type="ECO:0000313" key="2">
    <source>
        <dbReference type="EMBL" id="KAA0045091.1"/>
    </source>
</evidence>
<dbReference type="PANTHER" id="PTHR33559">
    <property type="entry name" value="PROTEASOME ASSEMBLY CHAPERONE 4"/>
    <property type="match status" value="1"/>
</dbReference>
<dbReference type="Proteomes" id="UP000321393">
    <property type="component" value="Unassembled WGS sequence"/>
</dbReference>
<evidence type="ECO:0000256" key="1">
    <source>
        <dbReference type="SAM" id="MobiDB-lite"/>
    </source>
</evidence>
<feature type="compositionally biased region" description="Low complexity" evidence="1">
    <location>
        <begin position="13"/>
        <end position="26"/>
    </location>
</feature>
<gene>
    <name evidence="3" type="ORF">E5676_scaffold78209G00260</name>
    <name evidence="2" type="ORF">E6C27_scaffold30G00830</name>
</gene>
<dbReference type="PANTHER" id="PTHR33559:SF1">
    <property type="entry name" value="PROTEASOME ASSEMBLY CHAPERONE 4"/>
    <property type="match status" value="1"/>
</dbReference>
<evidence type="ECO:0000313" key="5">
    <source>
        <dbReference type="Proteomes" id="UP000321947"/>
    </source>
</evidence>
<evidence type="ECO:0000313" key="3">
    <source>
        <dbReference type="EMBL" id="TYJ96236.1"/>
    </source>
</evidence>
<dbReference type="GO" id="GO:0000502">
    <property type="term" value="C:proteasome complex"/>
    <property type="evidence" value="ECO:0007669"/>
    <property type="project" value="UniProtKB-KW"/>
</dbReference>
<dbReference type="AlphaFoldDB" id="A0A5D3BBH2"/>
<dbReference type="Proteomes" id="UP000321947">
    <property type="component" value="Unassembled WGS sequence"/>
</dbReference>
<evidence type="ECO:0000313" key="4">
    <source>
        <dbReference type="Proteomes" id="UP000321393"/>
    </source>
</evidence>
<dbReference type="Pfam" id="PF16093">
    <property type="entry name" value="PAC4"/>
    <property type="match status" value="1"/>
</dbReference>
<proteinExistence type="predicted"/>
<organism evidence="3 5">
    <name type="scientific">Cucumis melo var. makuwa</name>
    <name type="common">Oriental melon</name>
    <dbReference type="NCBI Taxonomy" id="1194695"/>
    <lineage>
        <taxon>Eukaryota</taxon>
        <taxon>Viridiplantae</taxon>
        <taxon>Streptophyta</taxon>
        <taxon>Embryophyta</taxon>
        <taxon>Tracheophyta</taxon>
        <taxon>Spermatophyta</taxon>
        <taxon>Magnoliopsida</taxon>
        <taxon>eudicotyledons</taxon>
        <taxon>Gunneridae</taxon>
        <taxon>Pentapetalae</taxon>
        <taxon>rosids</taxon>
        <taxon>fabids</taxon>
        <taxon>Cucurbitales</taxon>
        <taxon>Cucurbitaceae</taxon>
        <taxon>Benincaseae</taxon>
        <taxon>Cucumis</taxon>
    </lineage>
</organism>